<dbReference type="HOGENOM" id="CLU_509792_0_0_7"/>
<protein>
    <submittedName>
        <fullName evidence="1">Uncharacterized protein</fullName>
    </submittedName>
</protein>
<accession>F8CNU1</accession>
<name>F8CNU1_MYXFH</name>
<dbReference type="STRING" id="483219.LILAB_10985"/>
<reference evidence="1 2" key="1">
    <citation type="journal article" date="2011" name="J. Bacteriol.">
        <title>Genome sequence of the halotolerant marine bacterium Myxococcus fulvus HW-1.</title>
        <authorList>
            <person name="Li Z.F."/>
            <person name="Li X."/>
            <person name="Liu H."/>
            <person name="Liu X."/>
            <person name="Han K."/>
            <person name="Wu Z.H."/>
            <person name="Hu W."/>
            <person name="Li F.F."/>
            <person name="Li Y.Z."/>
        </authorList>
    </citation>
    <scope>NUCLEOTIDE SEQUENCE [LARGE SCALE GENOMIC DNA]</scope>
    <source>
        <strain evidence="2">ATCC BAA-855 / HW-1</strain>
    </source>
</reference>
<dbReference type="EMBL" id="CP002830">
    <property type="protein sequence ID" value="AEI64108.1"/>
    <property type="molecule type" value="Genomic_DNA"/>
</dbReference>
<evidence type="ECO:0000313" key="1">
    <source>
        <dbReference type="EMBL" id="AEI64108.1"/>
    </source>
</evidence>
<sequence>MPTLIRRLFTALNQERSQSGFVPLSDDLAPGVSDIAFRLTGDEVLAIQNARVELPYLQLSRMKLSSMSQPKRASGRYVKQQRKMLGSVAIVLGALSPDSHPDADFEPLLPLLAKEDVRADGLRVRLRSKGVKEGVVLDRSFYSKLTSLMTVRGQLRNGDEVQASFWPEKGELQHLITVRSRQTFDSMVLQEAYHTGLAHLHFGKPLIIHASSSFPASSGTMGINSGSWVYFPFSFGPNLSRAVRHGTPLVLQGQLNGRHAVRLTSPSFALAFPDITLRDLHLEVRVAPNEEGAREAEARLLGSYAHARFLGTRYDDAVPLWSDLPPDPGVLCWNSGWPPALDEKDDFTGAASQWPPIGVDSLPVLFGGLRPTQRIPRLKPVLDAAVNLRLAELHVGIDLPTQAVSDVVVTLFSEGLEVQAPPILLSPVVFRFVVGQPHDPAARFLKVTTVARTTLDGVAFEGGFRAPRCELRLTPVSESASLEDCVQALRLHGHESFGWREPPSGLSLNVDVFAGTWKFIASNDVGQQFVWSSS</sequence>
<organism evidence="1 2">
    <name type="scientific">Myxococcus fulvus (strain ATCC BAA-855 / HW-1)</name>
    <dbReference type="NCBI Taxonomy" id="483219"/>
    <lineage>
        <taxon>Bacteria</taxon>
        <taxon>Pseudomonadati</taxon>
        <taxon>Myxococcota</taxon>
        <taxon>Myxococcia</taxon>
        <taxon>Myxococcales</taxon>
        <taxon>Cystobacterineae</taxon>
        <taxon>Myxococcaceae</taxon>
        <taxon>Myxococcus</taxon>
    </lineage>
</organism>
<dbReference type="KEGG" id="mfu:LILAB_10985"/>
<gene>
    <name evidence="1" type="ordered locus">LILAB_10985</name>
</gene>
<proteinExistence type="predicted"/>
<evidence type="ECO:0000313" key="2">
    <source>
        <dbReference type="Proteomes" id="UP000000488"/>
    </source>
</evidence>
<dbReference type="Proteomes" id="UP000000488">
    <property type="component" value="Chromosome"/>
</dbReference>
<dbReference type="AlphaFoldDB" id="F8CNU1"/>